<proteinExistence type="predicted"/>
<accession>A0A5C3M4G5</accession>
<dbReference type="Proteomes" id="UP000308652">
    <property type="component" value="Unassembled WGS sequence"/>
</dbReference>
<dbReference type="Gene3D" id="3.80.10.10">
    <property type="entry name" value="Ribonuclease Inhibitor"/>
    <property type="match status" value="1"/>
</dbReference>
<gene>
    <name evidence="1" type="ORF">BDQ12DRAFT_712261</name>
</gene>
<sequence length="317" mass="36221">MPFGTQDITYLNGAWTYAAQPASLEDIMVEWQLRQYFSLALASLTNTQTLVWYTSFQDPKWANATVQDFLKTLTGFKHFKVNIRRGLSADLSLEFVHDLTKLAVLGVSRRDRRAVQDQIAGIIAASPALHRLDIDTDPYPSRNDTLSLQQDFLSRVPKEIILPITRLNVRRLRVSFDDEIIRHFRSLKSFNICLKKISASNARGLFHVIARQRLAGDFYARVLPKHCESLENLELRPTMPSAWCFSDSLHHHFEPCQRLKELAVTLNFSASNIDDMSGLNMVKRTTSTLPLLERLTVYAIDNWDSVRELTPNSSITP</sequence>
<dbReference type="InterPro" id="IPR032675">
    <property type="entry name" value="LRR_dom_sf"/>
</dbReference>
<dbReference type="AlphaFoldDB" id="A0A5C3M4G5"/>
<organism evidence="1 2">
    <name type="scientific">Crucibulum laeve</name>
    <dbReference type="NCBI Taxonomy" id="68775"/>
    <lineage>
        <taxon>Eukaryota</taxon>
        <taxon>Fungi</taxon>
        <taxon>Dikarya</taxon>
        <taxon>Basidiomycota</taxon>
        <taxon>Agaricomycotina</taxon>
        <taxon>Agaricomycetes</taxon>
        <taxon>Agaricomycetidae</taxon>
        <taxon>Agaricales</taxon>
        <taxon>Agaricineae</taxon>
        <taxon>Nidulariaceae</taxon>
        <taxon>Crucibulum</taxon>
    </lineage>
</organism>
<evidence type="ECO:0000313" key="2">
    <source>
        <dbReference type="Proteomes" id="UP000308652"/>
    </source>
</evidence>
<dbReference type="EMBL" id="ML213599">
    <property type="protein sequence ID" value="TFK39603.1"/>
    <property type="molecule type" value="Genomic_DNA"/>
</dbReference>
<evidence type="ECO:0008006" key="3">
    <source>
        <dbReference type="Google" id="ProtNLM"/>
    </source>
</evidence>
<reference evidence="1 2" key="1">
    <citation type="journal article" date="2019" name="Nat. Ecol. Evol.">
        <title>Megaphylogeny resolves global patterns of mushroom evolution.</title>
        <authorList>
            <person name="Varga T."/>
            <person name="Krizsan K."/>
            <person name="Foldi C."/>
            <person name="Dima B."/>
            <person name="Sanchez-Garcia M."/>
            <person name="Sanchez-Ramirez S."/>
            <person name="Szollosi G.J."/>
            <person name="Szarkandi J.G."/>
            <person name="Papp V."/>
            <person name="Albert L."/>
            <person name="Andreopoulos W."/>
            <person name="Angelini C."/>
            <person name="Antonin V."/>
            <person name="Barry K.W."/>
            <person name="Bougher N.L."/>
            <person name="Buchanan P."/>
            <person name="Buyck B."/>
            <person name="Bense V."/>
            <person name="Catcheside P."/>
            <person name="Chovatia M."/>
            <person name="Cooper J."/>
            <person name="Damon W."/>
            <person name="Desjardin D."/>
            <person name="Finy P."/>
            <person name="Geml J."/>
            <person name="Haridas S."/>
            <person name="Hughes K."/>
            <person name="Justo A."/>
            <person name="Karasinski D."/>
            <person name="Kautmanova I."/>
            <person name="Kiss B."/>
            <person name="Kocsube S."/>
            <person name="Kotiranta H."/>
            <person name="LaButti K.M."/>
            <person name="Lechner B.E."/>
            <person name="Liimatainen K."/>
            <person name="Lipzen A."/>
            <person name="Lukacs Z."/>
            <person name="Mihaltcheva S."/>
            <person name="Morgado L.N."/>
            <person name="Niskanen T."/>
            <person name="Noordeloos M.E."/>
            <person name="Ohm R.A."/>
            <person name="Ortiz-Santana B."/>
            <person name="Ovrebo C."/>
            <person name="Racz N."/>
            <person name="Riley R."/>
            <person name="Savchenko A."/>
            <person name="Shiryaev A."/>
            <person name="Soop K."/>
            <person name="Spirin V."/>
            <person name="Szebenyi C."/>
            <person name="Tomsovsky M."/>
            <person name="Tulloss R.E."/>
            <person name="Uehling J."/>
            <person name="Grigoriev I.V."/>
            <person name="Vagvolgyi C."/>
            <person name="Papp T."/>
            <person name="Martin F.M."/>
            <person name="Miettinen O."/>
            <person name="Hibbett D.S."/>
            <person name="Nagy L.G."/>
        </authorList>
    </citation>
    <scope>NUCLEOTIDE SEQUENCE [LARGE SCALE GENOMIC DNA]</scope>
    <source>
        <strain evidence="1 2">CBS 166.37</strain>
    </source>
</reference>
<protein>
    <recommendedName>
        <fullName evidence="3">F-box domain-containing protein</fullName>
    </recommendedName>
</protein>
<name>A0A5C3M4G5_9AGAR</name>
<dbReference type="OrthoDB" id="3541472at2759"/>
<dbReference type="STRING" id="68775.A0A5C3M4G5"/>
<keyword evidence="2" id="KW-1185">Reference proteome</keyword>
<evidence type="ECO:0000313" key="1">
    <source>
        <dbReference type="EMBL" id="TFK39603.1"/>
    </source>
</evidence>
<dbReference type="SUPFAM" id="SSF52047">
    <property type="entry name" value="RNI-like"/>
    <property type="match status" value="1"/>
</dbReference>